<comment type="caution">
    <text evidence="9">The sequence shown here is derived from an EMBL/GenBank/DDBJ whole genome shotgun (WGS) entry which is preliminary data.</text>
</comment>
<dbReference type="Pfam" id="PF04042">
    <property type="entry name" value="DNA_pol_E_B"/>
    <property type="match status" value="1"/>
</dbReference>
<keyword evidence="9" id="KW-0808">Transferase</keyword>
<evidence type="ECO:0000259" key="8">
    <source>
        <dbReference type="Pfam" id="PF22062"/>
    </source>
</evidence>
<dbReference type="EMBL" id="JAAAID010000838">
    <property type="protein sequence ID" value="KAG0013498.1"/>
    <property type="molecule type" value="Genomic_DNA"/>
</dbReference>
<gene>
    <name evidence="9" type="primary">POL12</name>
    <name evidence="9" type="ORF">BGZ80_011032</name>
</gene>
<proteinExistence type="inferred from homology"/>
<comment type="subcellular location">
    <subcellularLocation>
        <location evidence="1">Nucleus</location>
    </subcellularLocation>
</comment>
<accession>A0A9P6MUT2</accession>
<dbReference type="Gene3D" id="3.60.21.60">
    <property type="match status" value="2"/>
</dbReference>
<organism evidence="9 10">
    <name type="scientific">Entomortierella chlamydospora</name>
    <dbReference type="NCBI Taxonomy" id="101097"/>
    <lineage>
        <taxon>Eukaryota</taxon>
        <taxon>Fungi</taxon>
        <taxon>Fungi incertae sedis</taxon>
        <taxon>Mucoromycota</taxon>
        <taxon>Mortierellomycotina</taxon>
        <taxon>Mortierellomycetes</taxon>
        <taxon>Mortierellales</taxon>
        <taxon>Mortierellaceae</taxon>
        <taxon>Entomortierella</taxon>
    </lineage>
</organism>
<sequence>MSAQEQKERALLRAFGPTLAGNPTALRECVSLLLIYRIEPEALHTKWEAYIMNQTNATGDEEDGSMTSERLEGFKSNLRRTLEQQSHQQSNQYQGHSTASSSFATTKRAAIRPRQNGPVSKFSSGVGSSHMDESFIDSGSNSTMPTSAIRNSVSKPSTSSIQFAQRKNISEIDETLNSNLGLRTEPPHSSTEHRNDISLVAGVKPYRYMFEKITEKAEALDDRIDWFADLYRKAYPDTVFHNPAYPSQSIVTVIGRICSDANEGKSNERSLVLETSRSIGGGSRVKLDVSELTGFSFFPGQIVVLSGINANRSIFAVTQVHKLPPLPMARANPEELVNCHYKKLGGQPIKMIVAAGPYTLSDNLLFEPFSALMNHVSVERPDILLLKTYRLSNPAQFTINEMVFAVNTADILMNLCGEEIARNPARTDRMGHVSRYLIDQRNMHPVYPGLTSDIEGGIDFNQYDLMELRVCPDVVILPSKLKSFAKISDNVVMINPNQLCKAHSGGTFARLTIHPIPQSSLDAADMSMGDEDDENMLIFHEVYQRCRVDIVRV</sequence>
<evidence type="ECO:0000256" key="2">
    <source>
        <dbReference type="ARBA" id="ARBA00007299"/>
    </source>
</evidence>
<evidence type="ECO:0000256" key="1">
    <source>
        <dbReference type="ARBA" id="ARBA00004123"/>
    </source>
</evidence>
<evidence type="ECO:0000256" key="6">
    <source>
        <dbReference type="SAM" id="MobiDB-lite"/>
    </source>
</evidence>
<dbReference type="GO" id="GO:0005658">
    <property type="term" value="C:alpha DNA polymerase:primase complex"/>
    <property type="evidence" value="ECO:0007669"/>
    <property type="project" value="TreeGrafter"/>
</dbReference>
<feature type="domain" description="DNA polymerase alpha/delta/epsilon subunit B" evidence="7">
    <location>
        <begin position="391"/>
        <end position="486"/>
    </location>
</feature>
<dbReference type="GO" id="GO:0003887">
    <property type="term" value="F:DNA-directed DNA polymerase activity"/>
    <property type="evidence" value="ECO:0007669"/>
    <property type="project" value="UniProtKB-KW"/>
</dbReference>
<evidence type="ECO:0000256" key="4">
    <source>
        <dbReference type="ARBA" id="ARBA00022705"/>
    </source>
</evidence>
<evidence type="ECO:0000313" key="10">
    <source>
        <dbReference type="Proteomes" id="UP000703661"/>
    </source>
</evidence>
<name>A0A9P6MUT2_9FUNG</name>
<keyword evidence="4" id="KW-0235">DNA replication</keyword>
<keyword evidence="5" id="KW-0539">Nucleus</keyword>
<evidence type="ECO:0000259" key="7">
    <source>
        <dbReference type="Pfam" id="PF04042"/>
    </source>
</evidence>
<dbReference type="Pfam" id="PF22062">
    <property type="entry name" value="OB_DPOA2"/>
    <property type="match status" value="1"/>
</dbReference>
<keyword evidence="10" id="KW-1185">Reference proteome</keyword>
<comment type="similarity">
    <text evidence="2">Belongs to the DNA polymerase alpha subunit B family.</text>
</comment>
<feature type="region of interest" description="Disordered" evidence="6">
    <location>
        <begin position="81"/>
        <end position="166"/>
    </location>
</feature>
<dbReference type="AlphaFoldDB" id="A0A9P6MUT2"/>
<dbReference type="InterPro" id="IPR016722">
    <property type="entry name" value="DNA_pol_alpha_bsu"/>
</dbReference>
<dbReference type="PANTHER" id="PTHR23061">
    <property type="entry name" value="DNA POLYMERASE 2 ALPHA 70 KDA SUBUNIT"/>
    <property type="match status" value="1"/>
</dbReference>
<feature type="domain" description="DNA polymerase alpha subunit B OB" evidence="8">
    <location>
        <begin position="218"/>
        <end position="322"/>
    </location>
</feature>
<feature type="compositionally biased region" description="Polar residues" evidence="6">
    <location>
        <begin position="117"/>
        <end position="127"/>
    </location>
</feature>
<dbReference type="InterPro" id="IPR007185">
    <property type="entry name" value="DNA_pol_a/d/e_bsu"/>
</dbReference>
<dbReference type="GO" id="GO:0003677">
    <property type="term" value="F:DNA binding"/>
    <property type="evidence" value="ECO:0007669"/>
    <property type="project" value="InterPro"/>
</dbReference>
<dbReference type="PANTHER" id="PTHR23061:SF12">
    <property type="entry name" value="DNA POLYMERASE ALPHA SUBUNIT B"/>
    <property type="match status" value="1"/>
</dbReference>
<feature type="compositionally biased region" description="Polar residues" evidence="6">
    <location>
        <begin position="137"/>
        <end position="166"/>
    </location>
</feature>
<evidence type="ECO:0000256" key="5">
    <source>
        <dbReference type="ARBA" id="ARBA00023242"/>
    </source>
</evidence>
<evidence type="ECO:0000256" key="3">
    <source>
        <dbReference type="ARBA" id="ARBA00018596"/>
    </source>
</evidence>
<dbReference type="Proteomes" id="UP000703661">
    <property type="component" value="Unassembled WGS sequence"/>
</dbReference>
<evidence type="ECO:0000313" key="9">
    <source>
        <dbReference type="EMBL" id="KAG0013498.1"/>
    </source>
</evidence>
<dbReference type="GO" id="GO:0006270">
    <property type="term" value="P:DNA replication initiation"/>
    <property type="evidence" value="ECO:0007669"/>
    <property type="project" value="TreeGrafter"/>
</dbReference>
<dbReference type="PIRSF" id="PIRSF018300">
    <property type="entry name" value="DNA_pol_alph_2"/>
    <property type="match status" value="1"/>
</dbReference>
<keyword evidence="9" id="KW-0548">Nucleotidyltransferase</keyword>
<reference evidence="9" key="1">
    <citation type="journal article" date="2020" name="Fungal Divers.">
        <title>Resolving the Mortierellaceae phylogeny through synthesis of multi-gene phylogenetics and phylogenomics.</title>
        <authorList>
            <person name="Vandepol N."/>
            <person name="Liber J."/>
            <person name="Desiro A."/>
            <person name="Na H."/>
            <person name="Kennedy M."/>
            <person name="Barry K."/>
            <person name="Grigoriev I.V."/>
            <person name="Miller A.N."/>
            <person name="O'Donnell K."/>
            <person name="Stajich J.E."/>
            <person name="Bonito G."/>
        </authorList>
    </citation>
    <scope>NUCLEOTIDE SEQUENCE</scope>
    <source>
        <strain evidence="9">NRRL 2769</strain>
    </source>
</reference>
<dbReference type="InterPro" id="IPR054300">
    <property type="entry name" value="OB_DPOA2"/>
</dbReference>
<feature type="compositionally biased region" description="Low complexity" evidence="6">
    <location>
        <begin position="84"/>
        <end position="97"/>
    </location>
</feature>
<keyword evidence="9" id="KW-0239">DNA-directed DNA polymerase</keyword>
<protein>
    <recommendedName>
        <fullName evidence="3">DNA polymerase alpha subunit B</fullName>
    </recommendedName>
</protein>